<comment type="caution">
    <text evidence="2">The sequence shown here is derived from an EMBL/GenBank/DDBJ whole genome shotgun (WGS) entry which is preliminary data.</text>
</comment>
<accession>A0A286U2D2</accession>
<dbReference type="EMBL" id="BAOS01000028">
    <property type="protein sequence ID" value="GAX62221.1"/>
    <property type="molecule type" value="Genomic_DNA"/>
</dbReference>
<dbReference type="InterPro" id="IPR038607">
    <property type="entry name" value="PhoD-like_sf"/>
</dbReference>
<sequence length="448" mass="52247">MARLIIGHTTNDSVRIWVRGKDRYPVAFITVNGSGNYMETRSIELEERHGYTGVVVFGDLKDNEEYQCEVKFGVTVKDIEKPDHLVDFGHCSGRFRTFPKEESATTTFLLASCNLHTFGWFISPDPAYQRLIDLVKTENVDFMIHCGDQIYYDVGFGLGRSAPDIEEYREKYIDAWGDSRPTRKLLTMLPHYMMLDDHEMVNDFSNDMDSSRYGATTWEIKAKSLQVYREFQHIHNPQTYGTQALYYNFSHSHVRFFALDCRTERFSDMCSGQNRMILDNQMEHLKEWLSADENRQKVKFIISSVPFVGEVINNNDKWCGVPFRKQREEVMEFLLDEQISGVTFLTGDMHCSYHGALTITDINDPEKEIVVHELMSSPVNQFDKRNFGNFDTAKKQISETGTFEYASIIDQNEFYGEHSNAMLIKVDDRNITYEIFRTKKDRRNERLD</sequence>
<dbReference type="SUPFAM" id="SSF56300">
    <property type="entry name" value="Metallo-dependent phosphatases"/>
    <property type="match status" value="1"/>
</dbReference>
<dbReference type="AlphaFoldDB" id="A0A286U2D2"/>
<evidence type="ECO:0000313" key="3">
    <source>
        <dbReference type="Proteomes" id="UP000218542"/>
    </source>
</evidence>
<feature type="domain" description="PhoD-like phosphatase metallophosphatase" evidence="1">
    <location>
        <begin position="108"/>
        <end position="431"/>
    </location>
</feature>
<dbReference type="Proteomes" id="UP000218542">
    <property type="component" value="Unassembled WGS sequence"/>
</dbReference>
<dbReference type="InterPro" id="IPR029052">
    <property type="entry name" value="Metallo-depent_PP-like"/>
</dbReference>
<protein>
    <submittedName>
        <fullName evidence="2">Phosphodiesterase/alkaline phosphatase D</fullName>
    </submittedName>
</protein>
<name>A0A286U2D2_9BACT</name>
<feature type="non-terminal residue" evidence="2">
    <location>
        <position position="448"/>
    </location>
</feature>
<keyword evidence="3" id="KW-1185">Reference proteome</keyword>
<dbReference type="Gene3D" id="3.60.21.70">
    <property type="entry name" value="PhoD-like phosphatase"/>
    <property type="match status" value="1"/>
</dbReference>
<dbReference type="Pfam" id="PF09423">
    <property type="entry name" value="PhoD"/>
    <property type="match status" value="1"/>
</dbReference>
<dbReference type="PANTHER" id="PTHR43606:SF2">
    <property type="entry name" value="ALKALINE PHOSPHATASE FAMILY PROTEIN (AFU_ORTHOLOGUE AFUA_5G03860)"/>
    <property type="match status" value="1"/>
</dbReference>
<dbReference type="PANTHER" id="PTHR43606">
    <property type="entry name" value="PHOSPHATASE, PUTATIVE (AFU_ORTHOLOGUE AFUA_6G08710)-RELATED"/>
    <property type="match status" value="1"/>
</dbReference>
<dbReference type="InterPro" id="IPR018946">
    <property type="entry name" value="PhoD-like_MPP"/>
</dbReference>
<organism evidence="2 3">
    <name type="scientific">Candidatus Scalindua japonica</name>
    <dbReference type="NCBI Taxonomy" id="1284222"/>
    <lineage>
        <taxon>Bacteria</taxon>
        <taxon>Pseudomonadati</taxon>
        <taxon>Planctomycetota</taxon>
        <taxon>Candidatus Brocadiia</taxon>
        <taxon>Candidatus Brocadiales</taxon>
        <taxon>Candidatus Scalinduaceae</taxon>
        <taxon>Candidatus Scalindua</taxon>
    </lineage>
</organism>
<dbReference type="CDD" id="cd07389">
    <property type="entry name" value="MPP_PhoD"/>
    <property type="match status" value="1"/>
</dbReference>
<dbReference type="RefSeq" id="WP_096895589.1">
    <property type="nucleotide sequence ID" value="NZ_BAOS01000028.1"/>
</dbReference>
<dbReference type="OrthoDB" id="9783365at2"/>
<reference evidence="3" key="1">
    <citation type="journal article" date="2017" name="Environ. Microbiol. Rep.">
        <title>Genetic Diversity of Marine Anaerobic Ammonium-Oxidizing Bacteria as Revealed by Genomic and Proteomic Analyses of 'Candidatus Scalindua japonica'.</title>
        <authorList>
            <person name="Oshiki M."/>
            <person name="Mizuto K."/>
            <person name="Kimura Z."/>
            <person name="Kindaichi T."/>
            <person name="Satoh H."/>
            <person name="Okabe S."/>
        </authorList>
    </citation>
    <scope>NUCLEOTIDE SEQUENCE [LARGE SCALE GENOMIC DNA]</scope>
    <source>
        <strain evidence="3">husup-a2</strain>
    </source>
</reference>
<proteinExistence type="predicted"/>
<evidence type="ECO:0000313" key="2">
    <source>
        <dbReference type="EMBL" id="GAX62221.1"/>
    </source>
</evidence>
<evidence type="ECO:0000259" key="1">
    <source>
        <dbReference type="Pfam" id="PF09423"/>
    </source>
</evidence>
<gene>
    <name evidence="2" type="ORF">SCALIN_C28_0427</name>
</gene>
<dbReference type="InterPro" id="IPR052900">
    <property type="entry name" value="Phospholipid_Metab_Enz"/>
</dbReference>